<proteinExistence type="predicted"/>
<accession>A0ABP0SPQ8</accession>
<feature type="coiled-coil region" evidence="1">
    <location>
        <begin position="204"/>
        <end position="238"/>
    </location>
</feature>
<comment type="caution">
    <text evidence="3">The sequence shown here is derived from an EMBL/GenBank/DDBJ whole genome shotgun (WGS) entry which is preliminary data.</text>
</comment>
<feature type="signal peptide" evidence="2">
    <location>
        <begin position="1"/>
        <end position="29"/>
    </location>
</feature>
<sequence length="583" mass="65875">MTFLASTAMLLAQFLVACCILQCWYVGEARRMVSSHFHSARTALESSRKVLIAIRREISDDEDGNDIVNYLSGKLLDQCQKLKAEELPHQANASMIGNLKEKLKLSDLCEQHGDKLLTKLSKNLHDPKTSEWICSQGFELSKIKIDGNFCRETSELLLRGLQDTLQEKDTQRQVAKLGIYLVRAAVIVAPLPGPIGWILDKATQMLLKKLTKDAEEALDNLEKQLQKLEMKMWDISRQVVAEEFLRVGGEQVKVAEDQVKDIETIDEDDFWGNLMKDSQDPALQKVVAAAKEATSFNRWAAIEQSLATTLAILRPPDFMETAEEMEPFIKVMKIHFQIELTVLSHMFKVVENGASFQKMVVSKAHRAALAVLPYFFIIGSDEALLETMKSPLLTVKDHDPCEEGGHSLVCVWLRLLSSSKQKAKAFESPWSLCAMEPVPKSKYHKQIKTFGFGTFESEGFGVFVHFVNNTEKLLNFKCGGADQYIAQWREVHDESKYFGKDTIEGKCVTPPEGLHVKRHLKFTSTSTFCATMLTYGNVSVGELVSAKFEEEPVETSRCNRDHTWHFSRTMTSSTCYISNIYMT</sequence>
<gene>
    <name evidence="3" type="ORF">SCF082_LOCUS52885</name>
</gene>
<protein>
    <submittedName>
        <fullName evidence="3">Uncharacterized protein</fullName>
    </submittedName>
</protein>
<keyword evidence="1" id="KW-0175">Coiled coil</keyword>
<evidence type="ECO:0000256" key="1">
    <source>
        <dbReference type="SAM" id="Coils"/>
    </source>
</evidence>
<dbReference type="EMBL" id="CAXAMM010044317">
    <property type="protein sequence ID" value="CAK9114154.1"/>
    <property type="molecule type" value="Genomic_DNA"/>
</dbReference>
<keyword evidence="2" id="KW-0732">Signal</keyword>
<evidence type="ECO:0000313" key="4">
    <source>
        <dbReference type="Proteomes" id="UP001642464"/>
    </source>
</evidence>
<evidence type="ECO:0000313" key="3">
    <source>
        <dbReference type="EMBL" id="CAK9114154.1"/>
    </source>
</evidence>
<reference evidence="3 4" key="1">
    <citation type="submission" date="2024-02" db="EMBL/GenBank/DDBJ databases">
        <authorList>
            <person name="Chen Y."/>
            <person name="Shah S."/>
            <person name="Dougan E. K."/>
            <person name="Thang M."/>
            <person name="Chan C."/>
        </authorList>
    </citation>
    <scope>NUCLEOTIDE SEQUENCE [LARGE SCALE GENOMIC DNA]</scope>
</reference>
<organism evidence="3 4">
    <name type="scientific">Durusdinium trenchii</name>
    <dbReference type="NCBI Taxonomy" id="1381693"/>
    <lineage>
        <taxon>Eukaryota</taxon>
        <taxon>Sar</taxon>
        <taxon>Alveolata</taxon>
        <taxon>Dinophyceae</taxon>
        <taxon>Suessiales</taxon>
        <taxon>Symbiodiniaceae</taxon>
        <taxon>Durusdinium</taxon>
    </lineage>
</organism>
<name>A0ABP0SPQ8_9DINO</name>
<feature type="chain" id="PRO_5045551865" evidence="2">
    <location>
        <begin position="30"/>
        <end position="583"/>
    </location>
</feature>
<keyword evidence="4" id="KW-1185">Reference proteome</keyword>
<dbReference type="Proteomes" id="UP001642464">
    <property type="component" value="Unassembled WGS sequence"/>
</dbReference>
<evidence type="ECO:0000256" key="2">
    <source>
        <dbReference type="SAM" id="SignalP"/>
    </source>
</evidence>